<dbReference type="Pfam" id="PF01709">
    <property type="entry name" value="Transcrip_reg"/>
    <property type="match status" value="1"/>
</dbReference>
<dbReference type="GeneID" id="18920880"/>
<feature type="domain" description="TACO1/YebC-like N-terminal" evidence="3">
    <location>
        <begin position="1"/>
        <end position="75"/>
    </location>
</feature>
<dbReference type="EMBL" id="JH930472">
    <property type="protein sequence ID" value="EKM55731.1"/>
    <property type="molecule type" value="Genomic_DNA"/>
</dbReference>
<dbReference type="Gene3D" id="3.30.70.980">
    <property type="match status" value="2"/>
</dbReference>
<dbReference type="Gene3D" id="1.10.10.200">
    <property type="match status" value="1"/>
</dbReference>
<gene>
    <name evidence="4" type="ORF">PHACADRAFT_95157</name>
</gene>
<dbReference type="PANTHER" id="PTHR12532:SF0">
    <property type="entry name" value="TRANSLATIONAL ACTIVATOR OF CYTOCHROME C OXIDASE 1"/>
    <property type="match status" value="1"/>
</dbReference>
<dbReference type="PANTHER" id="PTHR12532">
    <property type="entry name" value="TRANSLATIONAL ACTIVATOR OF CYTOCHROME C OXIDASE 1"/>
    <property type="match status" value="1"/>
</dbReference>
<dbReference type="InParanoid" id="K5UZW2"/>
<dbReference type="InterPro" id="IPR048300">
    <property type="entry name" value="TACO1_YebC-like_2nd/3rd_dom"/>
</dbReference>
<proteinExistence type="inferred from homology"/>
<comment type="similarity">
    <text evidence="1">Belongs to the TACO1 family.</text>
</comment>
<dbReference type="STRING" id="650164.K5UZW2"/>
<evidence type="ECO:0000259" key="3">
    <source>
        <dbReference type="Pfam" id="PF20772"/>
    </source>
</evidence>
<accession>K5UZW2</accession>
<dbReference type="SUPFAM" id="SSF75625">
    <property type="entry name" value="YebC-like"/>
    <property type="match status" value="1"/>
</dbReference>
<dbReference type="HOGENOM" id="CLU_062974_1_0_1"/>
<reference evidence="4 5" key="1">
    <citation type="journal article" date="2012" name="BMC Genomics">
        <title>Comparative genomics of the white-rot fungi, Phanerochaete carnosa and P. chrysosporium, to elucidate the genetic basis of the distinct wood types they colonize.</title>
        <authorList>
            <person name="Suzuki H."/>
            <person name="MacDonald J."/>
            <person name="Syed K."/>
            <person name="Salamov A."/>
            <person name="Hori C."/>
            <person name="Aerts A."/>
            <person name="Henrissat B."/>
            <person name="Wiebenga A."/>
            <person name="vanKuyk P.A."/>
            <person name="Barry K."/>
            <person name="Lindquist E."/>
            <person name="LaButti K."/>
            <person name="Lapidus A."/>
            <person name="Lucas S."/>
            <person name="Coutinho P."/>
            <person name="Gong Y."/>
            <person name="Samejima M."/>
            <person name="Mahadevan R."/>
            <person name="Abou-Zaid M."/>
            <person name="de Vries R.P."/>
            <person name="Igarashi K."/>
            <person name="Yadav J.S."/>
            <person name="Grigoriev I.V."/>
            <person name="Master E.R."/>
        </authorList>
    </citation>
    <scope>NUCLEOTIDE SEQUENCE [LARGE SCALE GENOMIC DNA]</scope>
    <source>
        <strain evidence="4 5">HHB-10118-sp</strain>
    </source>
</reference>
<name>K5UZW2_PHACS</name>
<evidence type="ECO:0008006" key="6">
    <source>
        <dbReference type="Google" id="ProtNLM"/>
    </source>
</evidence>
<dbReference type="FunCoup" id="K5UZW2">
    <property type="interactions" value="213"/>
</dbReference>
<dbReference type="InterPro" id="IPR002876">
    <property type="entry name" value="Transcrip_reg_TACO1-like"/>
</dbReference>
<evidence type="ECO:0000259" key="2">
    <source>
        <dbReference type="Pfam" id="PF01709"/>
    </source>
</evidence>
<protein>
    <recommendedName>
        <fullName evidence="6">YebC-like protein</fullName>
    </recommendedName>
</protein>
<dbReference type="Pfam" id="PF20772">
    <property type="entry name" value="TACO1_YebC_N"/>
    <property type="match status" value="1"/>
</dbReference>
<feature type="domain" description="TACO1/YebC-like second and third" evidence="2">
    <location>
        <begin position="83"/>
        <end position="245"/>
    </location>
</feature>
<dbReference type="InterPro" id="IPR017856">
    <property type="entry name" value="Integrase-like_N"/>
</dbReference>
<dbReference type="Proteomes" id="UP000008370">
    <property type="component" value="Unassembled WGS sequence"/>
</dbReference>
<dbReference type="InterPro" id="IPR029072">
    <property type="entry name" value="YebC-like"/>
</dbReference>
<dbReference type="OrthoDB" id="2017544at2759"/>
<sequence length="247" mass="26559">WAKIKHKKGANDVKKGSLYSKASRVCDPQYDIIVAVRQGGGADPELNSALAAVIKRCKTQGVPKDNIEASLKKVSLGSESNAQAITYEGVSGQIGLIIECVSDNPSRTATKTRELLNKGGARLTPVAFMFSRHGSVRVAIAEGEDFDARLERLVEAAFEADAEDFEQNEPSEGVVGIDFKCPPTSLTKLTSAVTAPGLCEELLASELVYSPIDPAEPPDEQAVTKIESLVETLEENDDVVRVWTTLN</sequence>
<evidence type="ECO:0000313" key="4">
    <source>
        <dbReference type="EMBL" id="EKM55731.1"/>
    </source>
</evidence>
<dbReference type="InterPro" id="IPR026564">
    <property type="entry name" value="Transcrip_reg_TACO1-like_dom3"/>
</dbReference>
<dbReference type="AlphaFoldDB" id="K5UZW2"/>
<dbReference type="RefSeq" id="XP_007396050.1">
    <property type="nucleotide sequence ID" value="XM_007395988.1"/>
</dbReference>
<feature type="non-terminal residue" evidence="4">
    <location>
        <position position="1"/>
    </location>
</feature>
<evidence type="ECO:0000313" key="5">
    <source>
        <dbReference type="Proteomes" id="UP000008370"/>
    </source>
</evidence>
<dbReference type="GO" id="GO:0005739">
    <property type="term" value="C:mitochondrion"/>
    <property type="evidence" value="ECO:0007669"/>
    <property type="project" value="TreeGrafter"/>
</dbReference>
<organism evidence="4 5">
    <name type="scientific">Phanerochaete carnosa (strain HHB-10118-sp)</name>
    <name type="common">White-rot fungus</name>
    <name type="synonym">Peniophora carnosa</name>
    <dbReference type="NCBI Taxonomy" id="650164"/>
    <lineage>
        <taxon>Eukaryota</taxon>
        <taxon>Fungi</taxon>
        <taxon>Dikarya</taxon>
        <taxon>Basidiomycota</taxon>
        <taxon>Agaricomycotina</taxon>
        <taxon>Agaricomycetes</taxon>
        <taxon>Polyporales</taxon>
        <taxon>Phanerochaetaceae</taxon>
        <taxon>Phanerochaete</taxon>
    </lineage>
</organism>
<dbReference type="KEGG" id="pco:PHACADRAFT_95157"/>
<evidence type="ECO:0000256" key="1">
    <source>
        <dbReference type="ARBA" id="ARBA00008724"/>
    </source>
</evidence>
<dbReference type="InterPro" id="IPR049083">
    <property type="entry name" value="TACO1_YebC_N"/>
</dbReference>
<keyword evidence="5" id="KW-1185">Reference proteome</keyword>